<evidence type="ECO:0000256" key="4">
    <source>
        <dbReference type="ARBA" id="ARBA00022679"/>
    </source>
</evidence>
<comment type="caution">
    <text evidence="12">The sequence shown here is derived from an EMBL/GenBank/DDBJ whole genome shotgun (WGS) entry which is preliminary data.</text>
</comment>
<evidence type="ECO:0000256" key="5">
    <source>
        <dbReference type="ARBA" id="ARBA00022692"/>
    </source>
</evidence>
<dbReference type="AlphaFoldDB" id="A0A2J8UBD4"/>
<protein>
    <submittedName>
        <fullName evidence="12">AWAT2 isoform 2</fullName>
    </submittedName>
</protein>
<dbReference type="PANTHER" id="PTHR12317">
    <property type="entry name" value="DIACYLGLYCEROL O-ACYLTRANSFERASE"/>
    <property type="match status" value="1"/>
</dbReference>
<keyword evidence="9 11" id="KW-0472">Membrane</keyword>
<evidence type="ECO:0000256" key="3">
    <source>
        <dbReference type="ARBA" id="ARBA00022516"/>
    </source>
</evidence>
<proteinExistence type="inferred from homology"/>
<dbReference type="InterPro" id="IPR007130">
    <property type="entry name" value="DAGAT"/>
</dbReference>
<evidence type="ECO:0000256" key="8">
    <source>
        <dbReference type="ARBA" id="ARBA00023098"/>
    </source>
</evidence>
<dbReference type="Pfam" id="PF03982">
    <property type="entry name" value="DAGAT"/>
    <property type="match status" value="1"/>
</dbReference>
<evidence type="ECO:0000256" key="1">
    <source>
        <dbReference type="ARBA" id="ARBA00004477"/>
    </source>
</evidence>
<sequence>EASGFSKIFPGITPYILTLGAFFWVPFLREYVMSTGACSVSQSSIDFLLTHKGTGNMVIVVAGGLAECRYSLPGSSTLVLKNRSGFVRMALQHGQPGVGHGAPTLNLDLGTAGLGSEKPVGRPRDHGPSACLAFDKVPTFLGFRGYAFALQGGSNTYLCLWGDGPL</sequence>
<evidence type="ECO:0000313" key="12">
    <source>
        <dbReference type="EMBL" id="PNJ42585.1"/>
    </source>
</evidence>
<keyword evidence="6" id="KW-0256">Endoplasmic reticulum</keyword>
<evidence type="ECO:0000256" key="10">
    <source>
        <dbReference type="ARBA" id="ARBA00023315"/>
    </source>
</evidence>
<evidence type="ECO:0000256" key="7">
    <source>
        <dbReference type="ARBA" id="ARBA00022989"/>
    </source>
</evidence>
<name>A0A2J8UBD4_PONAB</name>
<evidence type="ECO:0000256" key="6">
    <source>
        <dbReference type="ARBA" id="ARBA00022824"/>
    </source>
</evidence>
<feature type="transmembrane region" description="Helical" evidence="11">
    <location>
        <begin position="12"/>
        <end position="28"/>
    </location>
</feature>
<feature type="non-terminal residue" evidence="12">
    <location>
        <position position="1"/>
    </location>
</feature>
<keyword evidence="8" id="KW-0443">Lipid metabolism</keyword>
<gene>
    <name evidence="12" type="ORF">CR201_G0029120</name>
</gene>
<dbReference type="PANTHER" id="PTHR12317:SF12">
    <property type="entry name" value="ACYL-COA WAX ALCOHOL ACYLTRANSFERASE 2"/>
    <property type="match status" value="1"/>
</dbReference>
<dbReference type="EMBL" id="NDHI03003465">
    <property type="protein sequence ID" value="PNJ42585.1"/>
    <property type="molecule type" value="Genomic_DNA"/>
</dbReference>
<keyword evidence="7 11" id="KW-1133">Transmembrane helix</keyword>
<comment type="subcellular location">
    <subcellularLocation>
        <location evidence="1">Endoplasmic reticulum membrane</location>
        <topology evidence="1">Multi-pass membrane protein</topology>
    </subcellularLocation>
</comment>
<dbReference type="GO" id="GO:0050252">
    <property type="term" value="F:retinol O-fatty-acyltransferase activity"/>
    <property type="evidence" value="ECO:0007669"/>
    <property type="project" value="TreeGrafter"/>
</dbReference>
<evidence type="ECO:0000256" key="11">
    <source>
        <dbReference type="SAM" id="Phobius"/>
    </source>
</evidence>
<dbReference type="GO" id="GO:0005789">
    <property type="term" value="C:endoplasmic reticulum membrane"/>
    <property type="evidence" value="ECO:0007669"/>
    <property type="project" value="UniProtKB-SubCell"/>
</dbReference>
<keyword evidence="10" id="KW-0012">Acyltransferase</keyword>
<evidence type="ECO:0000256" key="9">
    <source>
        <dbReference type="ARBA" id="ARBA00023136"/>
    </source>
</evidence>
<keyword evidence="3" id="KW-0444">Lipid biosynthesis</keyword>
<evidence type="ECO:0000256" key="2">
    <source>
        <dbReference type="ARBA" id="ARBA00005420"/>
    </source>
</evidence>
<keyword evidence="5 11" id="KW-0812">Transmembrane</keyword>
<comment type="similarity">
    <text evidence="2">Belongs to the diacylglycerol acyltransferase family.</text>
</comment>
<organism evidence="12">
    <name type="scientific">Pongo abelii</name>
    <name type="common">Sumatran orangutan</name>
    <name type="synonym">Pongo pygmaeus abelii</name>
    <dbReference type="NCBI Taxonomy" id="9601"/>
    <lineage>
        <taxon>Eukaryota</taxon>
        <taxon>Metazoa</taxon>
        <taxon>Chordata</taxon>
        <taxon>Craniata</taxon>
        <taxon>Vertebrata</taxon>
        <taxon>Euteleostomi</taxon>
        <taxon>Mammalia</taxon>
        <taxon>Eutheria</taxon>
        <taxon>Euarchontoglires</taxon>
        <taxon>Primates</taxon>
        <taxon>Haplorrhini</taxon>
        <taxon>Catarrhini</taxon>
        <taxon>Hominidae</taxon>
        <taxon>Pongo</taxon>
    </lineage>
</organism>
<keyword evidence="4" id="KW-0808">Transferase</keyword>
<accession>A0A2J8UBD4</accession>
<reference evidence="12" key="1">
    <citation type="submission" date="2017-12" db="EMBL/GenBank/DDBJ databases">
        <title>High-resolution comparative analysis of great ape genomes.</title>
        <authorList>
            <person name="Pollen A."/>
            <person name="Hastie A."/>
            <person name="Hormozdiari F."/>
            <person name="Dougherty M."/>
            <person name="Liu R."/>
            <person name="Chaisson M."/>
            <person name="Hoppe E."/>
            <person name="Hill C."/>
            <person name="Pang A."/>
            <person name="Hillier L."/>
            <person name="Baker C."/>
            <person name="Armstrong J."/>
            <person name="Shendure J."/>
            <person name="Paten B."/>
            <person name="Wilson R."/>
            <person name="Chao H."/>
            <person name="Schneider V."/>
            <person name="Ventura M."/>
            <person name="Kronenberg Z."/>
            <person name="Murali S."/>
            <person name="Gordon D."/>
            <person name="Cantsilieris S."/>
            <person name="Munson K."/>
            <person name="Nelson B."/>
            <person name="Raja A."/>
            <person name="Underwood J."/>
            <person name="Diekhans M."/>
            <person name="Fiddes I."/>
            <person name="Haussler D."/>
            <person name="Eichler E."/>
        </authorList>
    </citation>
    <scope>NUCLEOTIDE SEQUENCE [LARGE SCALE GENOMIC DNA]</scope>
    <source>
        <strain evidence="12">Susie</strain>
    </source>
</reference>